<evidence type="ECO:0000259" key="12">
    <source>
        <dbReference type="PROSITE" id="PS50011"/>
    </source>
</evidence>
<comment type="caution">
    <text evidence="13">The sequence shown here is derived from an EMBL/GenBank/DDBJ whole genome shotgun (WGS) entry which is preliminary data.</text>
</comment>
<feature type="region of interest" description="Disordered" evidence="11">
    <location>
        <begin position="107"/>
        <end position="137"/>
    </location>
</feature>
<evidence type="ECO:0000256" key="1">
    <source>
        <dbReference type="ARBA" id="ARBA00022679"/>
    </source>
</evidence>
<reference evidence="13 14" key="1">
    <citation type="journal article" date="2018" name="BMC Genomics">
        <title>The genome of Naegleria lovaniensis, the basis for a comparative approach to unravel pathogenicity factors of the human pathogenic amoeba N. fowleri.</title>
        <authorList>
            <person name="Liechti N."/>
            <person name="Schurch N."/>
            <person name="Bruggmann R."/>
            <person name="Wittwer M."/>
        </authorList>
    </citation>
    <scope>NUCLEOTIDE SEQUENCE [LARGE SCALE GENOMIC DNA]</scope>
    <source>
        <strain evidence="13 14">ATCC 30569</strain>
    </source>
</reference>
<dbReference type="InterPro" id="IPR000719">
    <property type="entry name" value="Prot_kinase_dom"/>
</dbReference>
<name>A0AA88GKR0_NAELO</name>
<keyword evidence="14" id="KW-1185">Reference proteome</keyword>
<comment type="catalytic activity">
    <reaction evidence="8">
        <text>L-threonyl-[protein] + ATP = O-phospho-L-threonyl-[protein] + ADP + H(+)</text>
        <dbReference type="Rhea" id="RHEA:46608"/>
        <dbReference type="Rhea" id="RHEA-COMP:11060"/>
        <dbReference type="Rhea" id="RHEA-COMP:11605"/>
        <dbReference type="ChEBI" id="CHEBI:15378"/>
        <dbReference type="ChEBI" id="CHEBI:30013"/>
        <dbReference type="ChEBI" id="CHEBI:30616"/>
        <dbReference type="ChEBI" id="CHEBI:61977"/>
        <dbReference type="ChEBI" id="CHEBI:456216"/>
        <dbReference type="EC" id="2.7.12.2"/>
    </reaction>
</comment>
<organism evidence="13 14">
    <name type="scientific">Naegleria lovaniensis</name>
    <name type="common">Amoeba</name>
    <dbReference type="NCBI Taxonomy" id="51637"/>
    <lineage>
        <taxon>Eukaryota</taxon>
        <taxon>Discoba</taxon>
        <taxon>Heterolobosea</taxon>
        <taxon>Tetramitia</taxon>
        <taxon>Eutetramitia</taxon>
        <taxon>Vahlkampfiidae</taxon>
        <taxon>Naegleria</taxon>
    </lineage>
</organism>
<evidence type="ECO:0000313" key="13">
    <source>
        <dbReference type="EMBL" id="KAG2382000.1"/>
    </source>
</evidence>
<accession>A0AA88GKR0</accession>
<dbReference type="InterPro" id="IPR011009">
    <property type="entry name" value="Kinase-like_dom_sf"/>
</dbReference>
<comment type="catalytic activity">
    <reaction evidence="9">
        <text>L-tyrosyl-[protein] + ATP = O-phospho-L-tyrosyl-[protein] + ADP + H(+)</text>
        <dbReference type="Rhea" id="RHEA:10596"/>
        <dbReference type="Rhea" id="RHEA-COMP:10136"/>
        <dbReference type="Rhea" id="RHEA-COMP:20101"/>
        <dbReference type="ChEBI" id="CHEBI:15378"/>
        <dbReference type="ChEBI" id="CHEBI:30616"/>
        <dbReference type="ChEBI" id="CHEBI:46858"/>
        <dbReference type="ChEBI" id="CHEBI:61978"/>
        <dbReference type="ChEBI" id="CHEBI:456216"/>
        <dbReference type="EC" id="2.7.12.2"/>
    </reaction>
</comment>
<evidence type="ECO:0000256" key="7">
    <source>
        <dbReference type="ARBA" id="ARBA00049014"/>
    </source>
</evidence>
<dbReference type="InterPro" id="IPR017441">
    <property type="entry name" value="Protein_kinase_ATP_BS"/>
</dbReference>
<evidence type="ECO:0000256" key="9">
    <source>
        <dbReference type="ARBA" id="ARBA00051693"/>
    </source>
</evidence>
<keyword evidence="4 10" id="KW-0067">ATP-binding</keyword>
<dbReference type="GO" id="GO:0004708">
    <property type="term" value="F:MAP kinase kinase activity"/>
    <property type="evidence" value="ECO:0007669"/>
    <property type="project" value="UniProtKB-EC"/>
</dbReference>
<dbReference type="GO" id="GO:0005524">
    <property type="term" value="F:ATP binding"/>
    <property type="evidence" value="ECO:0007669"/>
    <property type="project" value="UniProtKB-UniRule"/>
</dbReference>
<dbReference type="RefSeq" id="XP_044547679.1">
    <property type="nucleotide sequence ID" value="XM_044695581.1"/>
</dbReference>
<feature type="compositionally biased region" description="Polar residues" evidence="11">
    <location>
        <begin position="286"/>
        <end position="311"/>
    </location>
</feature>
<dbReference type="EMBL" id="PYSW02000025">
    <property type="protein sequence ID" value="KAG2382000.1"/>
    <property type="molecule type" value="Genomic_DNA"/>
</dbReference>
<keyword evidence="3" id="KW-0418">Kinase</keyword>
<dbReference type="Pfam" id="PF00069">
    <property type="entry name" value="Pkinase"/>
    <property type="match status" value="1"/>
</dbReference>
<evidence type="ECO:0000313" key="14">
    <source>
        <dbReference type="Proteomes" id="UP000816034"/>
    </source>
</evidence>
<feature type="compositionally biased region" description="Polar residues" evidence="11">
    <location>
        <begin position="41"/>
        <end position="62"/>
    </location>
</feature>
<protein>
    <recommendedName>
        <fullName evidence="6">mitogen-activated protein kinase kinase</fullName>
        <ecNumber evidence="6">2.7.12.2</ecNumber>
    </recommendedName>
</protein>
<dbReference type="InterPro" id="IPR008271">
    <property type="entry name" value="Ser/Thr_kinase_AS"/>
</dbReference>
<dbReference type="PROSITE" id="PS00107">
    <property type="entry name" value="PROTEIN_KINASE_ATP"/>
    <property type="match status" value="1"/>
</dbReference>
<gene>
    <name evidence="13" type="ORF">C9374_005792</name>
</gene>
<dbReference type="Proteomes" id="UP000816034">
    <property type="component" value="Unassembled WGS sequence"/>
</dbReference>
<dbReference type="GeneID" id="68098247"/>
<comment type="similarity">
    <text evidence="5">Belongs to the protein kinase superfamily. STE Ser/Thr protein kinase family. MAP kinase kinase subfamily.</text>
</comment>
<feature type="region of interest" description="Disordered" evidence="11">
    <location>
        <begin position="258"/>
        <end position="312"/>
    </location>
</feature>
<evidence type="ECO:0000256" key="4">
    <source>
        <dbReference type="ARBA" id="ARBA00022840"/>
    </source>
</evidence>
<evidence type="ECO:0000256" key="3">
    <source>
        <dbReference type="ARBA" id="ARBA00022777"/>
    </source>
</evidence>
<feature type="compositionally biased region" description="Low complexity" evidence="11">
    <location>
        <begin position="166"/>
        <end position="180"/>
    </location>
</feature>
<evidence type="ECO:0000256" key="2">
    <source>
        <dbReference type="ARBA" id="ARBA00022741"/>
    </source>
</evidence>
<feature type="region of interest" description="Disordered" evidence="11">
    <location>
        <begin position="160"/>
        <end position="218"/>
    </location>
</feature>
<dbReference type="PANTHER" id="PTHR48013">
    <property type="entry name" value="DUAL SPECIFICITY MITOGEN-ACTIVATED PROTEIN KINASE KINASE 5-RELATED"/>
    <property type="match status" value="1"/>
</dbReference>
<comment type="catalytic activity">
    <reaction evidence="7">
        <text>L-seryl-[protein] + ATP = O-phospho-L-seryl-[protein] + ADP + H(+)</text>
        <dbReference type="Rhea" id="RHEA:17989"/>
        <dbReference type="Rhea" id="RHEA-COMP:9863"/>
        <dbReference type="Rhea" id="RHEA-COMP:11604"/>
        <dbReference type="ChEBI" id="CHEBI:15378"/>
        <dbReference type="ChEBI" id="CHEBI:29999"/>
        <dbReference type="ChEBI" id="CHEBI:30616"/>
        <dbReference type="ChEBI" id="CHEBI:83421"/>
        <dbReference type="ChEBI" id="CHEBI:456216"/>
        <dbReference type="EC" id="2.7.12.2"/>
    </reaction>
</comment>
<dbReference type="PANTHER" id="PTHR48013:SF9">
    <property type="entry name" value="DUAL SPECIFICITY MITOGEN-ACTIVATED PROTEIN KINASE KINASE 5"/>
    <property type="match status" value="1"/>
</dbReference>
<dbReference type="AlphaFoldDB" id="A0AA88GKR0"/>
<feature type="compositionally biased region" description="Low complexity" evidence="11">
    <location>
        <begin position="23"/>
        <end position="40"/>
    </location>
</feature>
<evidence type="ECO:0000256" key="10">
    <source>
        <dbReference type="PROSITE-ProRule" id="PRU10141"/>
    </source>
</evidence>
<dbReference type="SUPFAM" id="SSF56112">
    <property type="entry name" value="Protein kinase-like (PK-like)"/>
    <property type="match status" value="1"/>
</dbReference>
<dbReference type="PROSITE" id="PS00108">
    <property type="entry name" value="PROTEIN_KINASE_ST"/>
    <property type="match status" value="1"/>
</dbReference>
<feature type="region of interest" description="Disordered" evidence="11">
    <location>
        <begin position="1"/>
        <end position="65"/>
    </location>
</feature>
<dbReference type="EC" id="2.7.12.2" evidence="6"/>
<feature type="binding site" evidence="10">
    <location>
        <position position="358"/>
    </location>
    <ligand>
        <name>ATP</name>
        <dbReference type="ChEBI" id="CHEBI:30616"/>
    </ligand>
</feature>
<keyword evidence="2 10" id="KW-0547">Nucleotide-binding</keyword>
<evidence type="ECO:0000256" key="5">
    <source>
        <dbReference type="ARBA" id="ARBA00038035"/>
    </source>
</evidence>
<dbReference type="PROSITE" id="PS50011">
    <property type="entry name" value="PROTEIN_KINASE_DOM"/>
    <property type="match status" value="1"/>
</dbReference>
<evidence type="ECO:0000256" key="11">
    <source>
        <dbReference type="SAM" id="MobiDB-lite"/>
    </source>
</evidence>
<evidence type="ECO:0000256" key="6">
    <source>
        <dbReference type="ARBA" id="ARBA00038999"/>
    </source>
</evidence>
<evidence type="ECO:0000256" key="8">
    <source>
        <dbReference type="ARBA" id="ARBA00049299"/>
    </source>
</evidence>
<dbReference type="SMART" id="SM00220">
    <property type="entry name" value="S_TKc"/>
    <property type="match status" value="1"/>
</dbReference>
<sequence>MSFDTSAHVPPPQNENQAAEPQSHNTSSASTSSSVPESNSIQQQPANLIRSSKNNTQQQNIIKTKRNTNKLGLSIKAPLSNDVITDSDSSSSENLIDEIPSFLLDQYANNNNGGEGKPNLPTTTSDPSTIFAPPTISSLSSAGGSPLKIKLLSTPPVLVSKTQTKSPSSASTISSASSPSEKLPLSAGALPSGITPLQFTPLNRPKTESNKKQGKKNLHLTLNLPSKNKVPGVGLDHEFSVSQSGTWKAGAIEIGKYGLKGSNEESPTVPSTTTSITSTTSDETNRQNASSGSTPISADNTTDASSPSFFDSITGKRKSPKINYEDLHISKTALGAGASAKVIRAVLKSDRSKRFAMKIIDLYEEGVKPKQIISEVKALYESVCCENVVKFYEAFHREGTIRLLIEYMDCGSLEDVYTTVGTIPEPVLAEMTFQILKALDYLEGKGIIHRDIKPANILLNKKGIVKLTDFGMSQQSESKKFKTFQGTYYYMSPERLRGDSHSFDSDIWSVGVSIAECACGSLPFEKGSESSLWNLLQYVTDSNVVIIKSGDFSDEFIDFVQKCMAKQTIDRPSAKQLFNHPWIRKYIPDPNAFAPTKTRQWIKEVYLPKKKMKKEEEQKEKKDFDVLKDMLNKYE</sequence>
<feature type="domain" description="Protein kinase" evidence="12">
    <location>
        <begin position="328"/>
        <end position="583"/>
    </location>
</feature>
<keyword evidence="1" id="KW-0808">Transferase</keyword>
<feature type="compositionally biased region" description="Low complexity" evidence="11">
    <location>
        <begin position="264"/>
        <end position="282"/>
    </location>
</feature>
<dbReference type="Gene3D" id="1.10.510.10">
    <property type="entry name" value="Transferase(Phosphotransferase) domain 1"/>
    <property type="match status" value="1"/>
</dbReference>
<dbReference type="Gene3D" id="3.30.200.20">
    <property type="entry name" value="Phosphorylase Kinase, domain 1"/>
    <property type="match status" value="1"/>
</dbReference>
<proteinExistence type="inferred from homology"/>